<name>A0A2J6TDW3_9HELO</name>
<organism evidence="2 3">
    <name type="scientific">Hyaloscypha bicolor E</name>
    <dbReference type="NCBI Taxonomy" id="1095630"/>
    <lineage>
        <taxon>Eukaryota</taxon>
        <taxon>Fungi</taxon>
        <taxon>Dikarya</taxon>
        <taxon>Ascomycota</taxon>
        <taxon>Pezizomycotina</taxon>
        <taxon>Leotiomycetes</taxon>
        <taxon>Helotiales</taxon>
        <taxon>Hyaloscyphaceae</taxon>
        <taxon>Hyaloscypha</taxon>
        <taxon>Hyaloscypha bicolor</taxon>
    </lineage>
</organism>
<keyword evidence="3" id="KW-1185">Reference proteome</keyword>
<gene>
    <name evidence="2" type="ORF">K444DRAFT_662341</name>
</gene>
<dbReference type="OrthoDB" id="10334372at2759"/>
<proteinExistence type="predicted"/>
<evidence type="ECO:0000313" key="2">
    <source>
        <dbReference type="EMBL" id="PMD61189.1"/>
    </source>
</evidence>
<dbReference type="InParanoid" id="A0A2J6TDW3"/>
<feature type="region of interest" description="Disordered" evidence="1">
    <location>
        <begin position="94"/>
        <end position="135"/>
    </location>
</feature>
<evidence type="ECO:0000256" key="1">
    <source>
        <dbReference type="SAM" id="MobiDB-lite"/>
    </source>
</evidence>
<feature type="compositionally biased region" description="Basic and acidic residues" evidence="1">
    <location>
        <begin position="199"/>
        <end position="224"/>
    </location>
</feature>
<feature type="region of interest" description="Disordered" evidence="1">
    <location>
        <begin position="152"/>
        <end position="185"/>
    </location>
</feature>
<reference evidence="2 3" key="1">
    <citation type="submission" date="2016-04" db="EMBL/GenBank/DDBJ databases">
        <title>A degradative enzymes factory behind the ericoid mycorrhizal symbiosis.</title>
        <authorList>
            <consortium name="DOE Joint Genome Institute"/>
            <person name="Martino E."/>
            <person name="Morin E."/>
            <person name="Grelet G."/>
            <person name="Kuo A."/>
            <person name="Kohler A."/>
            <person name="Daghino S."/>
            <person name="Barry K."/>
            <person name="Choi C."/>
            <person name="Cichocki N."/>
            <person name="Clum A."/>
            <person name="Copeland A."/>
            <person name="Hainaut M."/>
            <person name="Haridas S."/>
            <person name="Labutti K."/>
            <person name="Lindquist E."/>
            <person name="Lipzen A."/>
            <person name="Khouja H.-R."/>
            <person name="Murat C."/>
            <person name="Ohm R."/>
            <person name="Olson A."/>
            <person name="Spatafora J."/>
            <person name="Veneault-Fourrey C."/>
            <person name="Henrissat B."/>
            <person name="Grigoriev I."/>
            <person name="Martin F."/>
            <person name="Perotto S."/>
        </authorList>
    </citation>
    <scope>NUCLEOTIDE SEQUENCE [LARGE SCALE GENOMIC DNA]</scope>
    <source>
        <strain evidence="2 3">E</strain>
    </source>
</reference>
<sequence length="250" mass="27406">MDGQREGEDERLGITHQKRKEIESELTRCFLKNRKLYGNAGWFIGLPRTNTSIIAIFAKELPQYAGLDVKGLYDIYQKSLIAVKKEWEKEDMKEAAAGDIGPQRSAEFSNPKGATNAPSAEKIGPMDPEQSGEKAFGSDVKYVNSLERVLEAANPSPAPAQDASPVKPSKGEREDSVLKPAEKGGARTLVVALKAVGRAKTDDTRRALEKRKFDSLGETGDEKQGPGTSTKKQKRIIKKKGIARPVKRGK</sequence>
<evidence type="ECO:0000313" key="3">
    <source>
        <dbReference type="Proteomes" id="UP000235371"/>
    </source>
</evidence>
<accession>A0A2J6TDW3</accession>
<dbReference type="GeneID" id="36594775"/>
<dbReference type="RefSeq" id="XP_024738093.1">
    <property type="nucleotide sequence ID" value="XM_024886698.1"/>
</dbReference>
<feature type="compositionally biased region" description="Basic residues" evidence="1">
    <location>
        <begin position="231"/>
        <end position="250"/>
    </location>
</feature>
<feature type="region of interest" description="Disordered" evidence="1">
    <location>
        <begin position="198"/>
        <end position="250"/>
    </location>
</feature>
<feature type="compositionally biased region" description="Basic and acidic residues" evidence="1">
    <location>
        <begin position="169"/>
        <end position="185"/>
    </location>
</feature>
<dbReference type="EMBL" id="KZ613786">
    <property type="protein sequence ID" value="PMD61189.1"/>
    <property type="molecule type" value="Genomic_DNA"/>
</dbReference>
<feature type="compositionally biased region" description="Polar residues" evidence="1">
    <location>
        <begin position="106"/>
        <end position="118"/>
    </location>
</feature>
<dbReference type="AlphaFoldDB" id="A0A2J6TDW3"/>
<protein>
    <submittedName>
        <fullName evidence="2">Uncharacterized protein</fullName>
    </submittedName>
</protein>
<dbReference type="Proteomes" id="UP000235371">
    <property type="component" value="Unassembled WGS sequence"/>
</dbReference>